<gene>
    <name evidence="3" type="ORF">JDV02_004503</name>
</gene>
<feature type="coiled-coil region" evidence="1">
    <location>
        <begin position="147"/>
        <end position="174"/>
    </location>
</feature>
<organism evidence="3 4">
    <name type="scientific">Purpureocillium takamizusanense</name>
    <dbReference type="NCBI Taxonomy" id="2060973"/>
    <lineage>
        <taxon>Eukaryota</taxon>
        <taxon>Fungi</taxon>
        <taxon>Dikarya</taxon>
        <taxon>Ascomycota</taxon>
        <taxon>Pezizomycotina</taxon>
        <taxon>Sordariomycetes</taxon>
        <taxon>Hypocreomycetidae</taxon>
        <taxon>Hypocreales</taxon>
        <taxon>Ophiocordycipitaceae</taxon>
        <taxon>Purpureocillium</taxon>
    </lineage>
</organism>
<feature type="compositionally biased region" description="Polar residues" evidence="2">
    <location>
        <begin position="87"/>
        <end position="99"/>
    </location>
</feature>
<dbReference type="RefSeq" id="XP_047841702.1">
    <property type="nucleotide sequence ID" value="XM_047985725.1"/>
</dbReference>
<evidence type="ECO:0000256" key="1">
    <source>
        <dbReference type="SAM" id="Coils"/>
    </source>
</evidence>
<keyword evidence="1" id="KW-0175">Coiled coil</keyword>
<keyword evidence="4" id="KW-1185">Reference proteome</keyword>
<protein>
    <submittedName>
        <fullName evidence="3">Uncharacterized protein</fullName>
    </submittedName>
</protein>
<dbReference type="AlphaFoldDB" id="A0A9Q8QFG2"/>
<sequence>MILSGSVDVKSREFQVVACRVISLRDKHHATPKRSGSSKPVRKVNNAGQSTANCPNAAEGDAEAQVTPTEVAIQETAPAAQADRTRASGNVEQHQPTPATRTHAMNITAPVESVSPTPITGNDAALAQVLHTNAELSGSIATLVRENAESGELVRKLQAERLALEEELRRSNERYLNNWPARLMSIR</sequence>
<accession>A0A9Q8QFG2</accession>
<feature type="region of interest" description="Disordered" evidence="2">
    <location>
        <begin position="27"/>
        <end position="99"/>
    </location>
</feature>
<evidence type="ECO:0000256" key="2">
    <source>
        <dbReference type="SAM" id="MobiDB-lite"/>
    </source>
</evidence>
<name>A0A9Q8QFG2_9HYPO</name>
<evidence type="ECO:0000313" key="3">
    <source>
        <dbReference type="EMBL" id="UNI18221.1"/>
    </source>
</evidence>
<evidence type="ECO:0000313" key="4">
    <source>
        <dbReference type="Proteomes" id="UP000829364"/>
    </source>
</evidence>
<proteinExistence type="predicted"/>
<dbReference type="Proteomes" id="UP000829364">
    <property type="component" value="Chromosome 3"/>
</dbReference>
<dbReference type="KEGG" id="ptkz:JDV02_004503"/>
<dbReference type="EMBL" id="CP086356">
    <property type="protein sequence ID" value="UNI18221.1"/>
    <property type="molecule type" value="Genomic_DNA"/>
</dbReference>
<reference evidence="3" key="1">
    <citation type="submission" date="2021-11" db="EMBL/GenBank/DDBJ databases">
        <title>Purpureocillium_takamizusanense_genome.</title>
        <authorList>
            <person name="Nguyen N.-H."/>
        </authorList>
    </citation>
    <scope>NUCLEOTIDE SEQUENCE</scope>
    <source>
        <strain evidence="3">PT3</strain>
    </source>
</reference>
<dbReference type="GeneID" id="72066457"/>